<gene>
    <name evidence="1" type="ORF">ACFFSA_30255</name>
</gene>
<evidence type="ECO:0000313" key="1">
    <source>
        <dbReference type="EMBL" id="MFB9627385.1"/>
    </source>
</evidence>
<organism evidence="1 2">
    <name type="scientific">Nonomuraea helvata</name>
    <dbReference type="NCBI Taxonomy" id="37484"/>
    <lineage>
        <taxon>Bacteria</taxon>
        <taxon>Bacillati</taxon>
        <taxon>Actinomycetota</taxon>
        <taxon>Actinomycetes</taxon>
        <taxon>Streptosporangiales</taxon>
        <taxon>Streptosporangiaceae</taxon>
        <taxon>Nonomuraea</taxon>
    </lineage>
</organism>
<accession>A0ABV5S6S0</accession>
<keyword evidence="2" id="KW-1185">Reference proteome</keyword>
<dbReference type="RefSeq" id="WP_344984166.1">
    <property type="nucleotide sequence ID" value="NZ_BAAAXV010000001.1"/>
</dbReference>
<comment type="caution">
    <text evidence="1">The sequence shown here is derived from an EMBL/GenBank/DDBJ whole genome shotgun (WGS) entry which is preliminary data.</text>
</comment>
<proteinExistence type="predicted"/>
<protein>
    <submittedName>
        <fullName evidence="1">Uncharacterized protein</fullName>
    </submittedName>
</protein>
<dbReference type="EMBL" id="JBHMBW010000031">
    <property type="protein sequence ID" value="MFB9627385.1"/>
    <property type="molecule type" value="Genomic_DNA"/>
</dbReference>
<name>A0ABV5S6S0_9ACTN</name>
<reference evidence="1 2" key="1">
    <citation type="submission" date="2024-09" db="EMBL/GenBank/DDBJ databases">
        <authorList>
            <person name="Sun Q."/>
            <person name="Mori K."/>
        </authorList>
    </citation>
    <scope>NUCLEOTIDE SEQUENCE [LARGE SCALE GENOMIC DNA]</scope>
    <source>
        <strain evidence="1 2">JCM 3143</strain>
    </source>
</reference>
<dbReference type="Proteomes" id="UP001589532">
    <property type="component" value="Unassembled WGS sequence"/>
</dbReference>
<sequence>MAAVATKSAGFSCDIVFHLRSQTSGMCTPAEAADAAASYGWRCTQTMAVAADGAEIALS</sequence>
<evidence type="ECO:0000313" key="2">
    <source>
        <dbReference type="Proteomes" id="UP001589532"/>
    </source>
</evidence>